<organism evidence="2 3">
    <name type="scientific">Myroides pelagicus</name>
    <dbReference type="NCBI Taxonomy" id="270914"/>
    <lineage>
        <taxon>Bacteria</taxon>
        <taxon>Pseudomonadati</taxon>
        <taxon>Bacteroidota</taxon>
        <taxon>Flavobacteriia</taxon>
        <taxon>Flavobacteriales</taxon>
        <taxon>Flavobacteriaceae</taxon>
        <taxon>Myroides</taxon>
    </lineage>
</organism>
<feature type="transmembrane region" description="Helical" evidence="1">
    <location>
        <begin position="32"/>
        <end position="49"/>
    </location>
</feature>
<keyword evidence="1" id="KW-1133">Transmembrane helix</keyword>
<protein>
    <submittedName>
        <fullName evidence="2">Uncharacterized protein</fullName>
    </submittedName>
</protein>
<name>A0A7K1GPS3_9FLAO</name>
<reference evidence="2 3" key="1">
    <citation type="journal article" date="2006" name="Int. J. Syst. Evol. Microbiol.">
        <title>Myroides pelagicus sp. nov., isolated from seawater in Thailand.</title>
        <authorList>
            <person name="Yoon J."/>
            <person name="Maneerat S."/>
            <person name="Kawai F."/>
            <person name="Yokota A."/>
        </authorList>
    </citation>
    <scope>NUCLEOTIDE SEQUENCE [LARGE SCALE GENOMIC DNA]</scope>
    <source>
        <strain evidence="2 3">SM1T</strain>
    </source>
</reference>
<keyword evidence="1" id="KW-0472">Membrane</keyword>
<proteinExistence type="predicted"/>
<sequence>MKALRIIPYFYLFIALLFIYDFIDKIIKGEGYFWLGLAIAAVAIFMFFFRRNSVRRMEGYKNNQPKK</sequence>
<gene>
    <name evidence="2" type="ORF">GJV77_13270</name>
</gene>
<keyword evidence="1" id="KW-0812">Transmembrane</keyword>
<feature type="transmembrane region" description="Helical" evidence="1">
    <location>
        <begin position="6"/>
        <end position="23"/>
    </location>
</feature>
<evidence type="ECO:0000256" key="1">
    <source>
        <dbReference type="SAM" id="Phobius"/>
    </source>
</evidence>
<evidence type="ECO:0000313" key="3">
    <source>
        <dbReference type="Proteomes" id="UP000488936"/>
    </source>
</evidence>
<dbReference type="RefSeq" id="WP_155036823.1">
    <property type="nucleotide sequence ID" value="NZ_JAYMMG010000002.1"/>
</dbReference>
<comment type="caution">
    <text evidence="2">The sequence shown here is derived from an EMBL/GenBank/DDBJ whole genome shotgun (WGS) entry which is preliminary data.</text>
</comment>
<dbReference type="OrthoDB" id="1151040at2"/>
<accession>A0A7K1GPS3</accession>
<dbReference type="AlphaFoldDB" id="A0A7K1GPS3"/>
<keyword evidence="3" id="KW-1185">Reference proteome</keyword>
<evidence type="ECO:0000313" key="2">
    <source>
        <dbReference type="EMBL" id="MTH30851.1"/>
    </source>
</evidence>
<dbReference type="EMBL" id="WMJY01000044">
    <property type="protein sequence ID" value="MTH30851.1"/>
    <property type="molecule type" value="Genomic_DNA"/>
</dbReference>
<dbReference type="Proteomes" id="UP000488936">
    <property type="component" value="Unassembled WGS sequence"/>
</dbReference>